<dbReference type="InterPro" id="IPR036855">
    <property type="entry name" value="Znf_CCCH_sf"/>
</dbReference>
<feature type="zinc finger region" description="C3H1-type" evidence="7">
    <location>
        <begin position="39"/>
        <end position="66"/>
    </location>
</feature>
<dbReference type="Pfam" id="PF00642">
    <property type="entry name" value="zf-CCCH"/>
    <property type="match status" value="1"/>
</dbReference>
<dbReference type="Gene3D" id="3.30.70.330">
    <property type="match status" value="1"/>
</dbReference>
<dbReference type="InterPro" id="IPR034365">
    <property type="entry name" value="AtC3H46-like_RRM"/>
</dbReference>
<dbReference type="PROSITE" id="PS50103">
    <property type="entry name" value="ZF_C3H1"/>
    <property type="match status" value="1"/>
</dbReference>
<dbReference type="PROSITE" id="PS50102">
    <property type="entry name" value="RRM"/>
    <property type="match status" value="1"/>
</dbReference>
<dbReference type="InterPro" id="IPR012677">
    <property type="entry name" value="Nucleotide-bd_a/b_plait_sf"/>
</dbReference>
<dbReference type="Proteomes" id="UP001412067">
    <property type="component" value="Unassembled WGS sequence"/>
</dbReference>
<evidence type="ECO:0000256" key="1">
    <source>
        <dbReference type="ARBA" id="ARBA00022723"/>
    </source>
</evidence>
<evidence type="ECO:0000256" key="6">
    <source>
        <dbReference type="PROSITE-ProRule" id="PRU00176"/>
    </source>
</evidence>
<evidence type="ECO:0000313" key="10">
    <source>
        <dbReference type="EMBL" id="KAK8956310.1"/>
    </source>
</evidence>
<dbReference type="InterPro" id="IPR035979">
    <property type="entry name" value="RBD_domain_sf"/>
</dbReference>
<dbReference type="PANTHER" id="PTHR24009">
    <property type="entry name" value="RNA-BINDING (RRM/RBD/RNP MOTIFS)"/>
    <property type="match status" value="1"/>
</dbReference>
<dbReference type="CDD" id="cd12458">
    <property type="entry name" value="RRM_AtC3H46_like"/>
    <property type="match status" value="1"/>
</dbReference>
<keyword evidence="3 7" id="KW-0862">Zinc</keyword>
<dbReference type="SMART" id="SM00356">
    <property type="entry name" value="ZnF_C3H1"/>
    <property type="match status" value="1"/>
</dbReference>
<feature type="domain" description="RRM" evidence="8">
    <location>
        <begin position="132"/>
        <end position="208"/>
    </location>
</feature>
<comment type="caution">
    <text evidence="10">The sequence shown here is derived from an EMBL/GenBank/DDBJ whole genome shotgun (WGS) entry which is preliminary data.</text>
</comment>
<evidence type="ECO:0000256" key="7">
    <source>
        <dbReference type="PROSITE-ProRule" id="PRU00723"/>
    </source>
</evidence>
<dbReference type="Pfam" id="PF00076">
    <property type="entry name" value="RRM_1"/>
    <property type="match status" value="1"/>
</dbReference>
<evidence type="ECO:0000256" key="5">
    <source>
        <dbReference type="ARBA" id="ARBA00023125"/>
    </source>
</evidence>
<sequence length="289" mass="32075">MIRLAFGPEALLHSVVIKVRKDLCLLPSSSPATPSSCAGFGWRPCLYFARGFCKNGNACRFLHDDAAADEETSTIPPPSPSYSAKYMNFLLQQQHDGRRLVGSFGGGSDDQMQNFMGQTRSEFAGISNPGSRQIYLTFPADSTFREEDVSNYFSIYGPVQDVRIPYQQKRMFGFVTFLYPETVKLILAKGNPHFVCDARVLVKPYKEKGKVPDKGSQDASLLCRRLEEVQQAELLQQAIELQGRQFQLMDLNLKPRSFSAAVSAAFSPLSSCFFQIPARFSPGHGAVGM</sequence>
<keyword evidence="1 7" id="KW-0479">Metal-binding</keyword>
<organism evidence="10 11">
    <name type="scientific">Platanthera guangdongensis</name>
    <dbReference type="NCBI Taxonomy" id="2320717"/>
    <lineage>
        <taxon>Eukaryota</taxon>
        <taxon>Viridiplantae</taxon>
        <taxon>Streptophyta</taxon>
        <taxon>Embryophyta</taxon>
        <taxon>Tracheophyta</taxon>
        <taxon>Spermatophyta</taxon>
        <taxon>Magnoliopsida</taxon>
        <taxon>Liliopsida</taxon>
        <taxon>Asparagales</taxon>
        <taxon>Orchidaceae</taxon>
        <taxon>Orchidoideae</taxon>
        <taxon>Orchideae</taxon>
        <taxon>Orchidinae</taxon>
        <taxon>Platanthera</taxon>
    </lineage>
</organism>
<keyword evidence="5" id="KW-0238">DNA-binding</keyword>
<evidence type="ECO:0000256" key="4">
    <source>
        <dbReference type="ARBA" id="ARBA00022884"/>
    </source>
</evidence>
<evidence type="ECO:0000256" key="3">
    <source>
        <dbReference type="ARBA" id="ARBA00022833"/>
    </source>
</evidence>
<feature type="domain" description="C3H1-type" evidence="9">
    <location>
        <begin position="39"/>
        <end position="66"/>
    </location>
</feature>
<evidence type="ECO:0000313" key="11">
    <source>
        <dbReference type="Proteomes" id="UP001412067"/>
    </source>
</evidence>
<protein>
    <submittedName>
        <fullName evidence="10">Zinc finger CCCH domain-containing protein 22</fullName>
    </submittedName>
</protein>
<keyword evidence="2 7" id="KW-0863">Zinc-finger</keyword>
<dbReference type="Gene3D" id="4.10.1000.10">
    <property type="entry name" value="Zinc finger, CCCH-type"/>
    <property type="match status" value="1"/>
</dbReference>
<dbReference type="SMART" id="SM00360">
    <property type="entry name" value="RRM"/>
    <property type="match status" value="1"/>
</dbReference>
<dbReference type="InterPro" id="IPR000571">
    <property type="entry name" value="Znf_CCCH"/>
</dbReference>
<keyword evidence="4 6" id="KW-0694">RNA-binding</keyword>
<dbReference type="EMBL" id="JBBWWR010000013">
    <property type="protein sequence ID" value="KAK8956310.1"/>
    <property type="molecule type" value="Genomic_DNA"/>
</dbReference>
<keyword evidence="11" id="KW-1185">Reference proteome</keyword>
<evidence type="ECO:0000259" key="8">
    <source>
        <dbReference type="PROSITE" id="PS50102"/>
    </source>
</evidence>
<accession>A0ABR2M2J3</accession>
<dbReference type="SUPFAM" id="SSF54928">
    <property type="entry name" value="RNA-binding domain, RBD"/>
    <property type="match status" value="1"/>
</dbReference>
<dbReference type="PANTHER" id="PTHR24009:SF3">
    <property type="entry name" value="RNA-BINDING (RRM_RBD_RNP MOTIFS) FAMILY PROTEIN-RELATED"/>
    <property type="match status" value="1"/>
</dbReference>
<reference evidence="10 11" key="1">
    <citation type="journal article" date="2022" name="Nat. Plants">
        <title>Genomes of leafy and leafless Platanthera orchids illuminate the evolution of mycoheterotrophy.</title>
        <authorList>
            <person name="Li M.H."/>
            <person name="Liu K.W."/>
            <person name="Li Z."/>
            <person name="Lu H.C."/>
            <person name="Ye Q.L."/>
            <person name="Zhang D."/>
            <person name="Wang J.Y."/>
            <person name="Li Y.F."/>
            <person name="Zhong Z.M."/>
            <person name="Liu X."/>
            <person name="Yu X."/>
            <person name="Liu D.K."/>
            <person name="Tu X.D."/>
            <person name="Liu B."/>
            <person name="Hao Y."/>
            <person name="Liao X.Y."/>
            <person name="Jiang Y.T."/>
            <person name="Sun W.H."/>
            <person name="Chen J."/>
            <person name="Chen Y.Q."/>
            <person name="Ai Y."/>
            <person name="Zhai J.W."/>
            <person name="Wu S.S."/>
            <person name="Zhou Z."/>
            <person name="Hsiao Y.Y."/>
            <person name="Wu W.L."/>
            <person name="Chen Y.Y."/>
            <person name="Lin Y.F."/>
            <person name="Hsu J.L."/>
            <person name="Li C.Y."/>
            <person name="Wang Z.W."/>
            <person name="Zhao X."/>
            <person name="Zhong W.Y."/>
            <person name="Ma X.K."/>
            <person name="Ma L."/>
            <person name="Huang J."/>
            <person name="Chen G.Z."/>
            <person name="Huang M.Z."/>
            <person name="Huang L."/>
            <person name="Peng D.H."/>
            <person name="Luo Y.B."/>
            <person name="Zou S.Q."/>
            <person name="Chen S.P."/>
            <person name="Lan S."/>
            <person name="Tsai W.C."/>
            <person name="Van de Peer Y."/>
            <person name="Liu Z.J."/>
        </authorList>
    </citation>
    <scope>NUCLEOTIDE SEQUENCE [LARGE SCALE GENOMIC DNA]</scope>
    <source>
        <strain evidence="10">Lor288</strain>
    </source>
</reference>
<evidence type="ECO:0000259" key="9">
    <source>
        <dbReference type="PROSITE" id="PS50103"/>
    </source>
</evidence>
<name>A0ABR2M2J3_9ASPA</name>
<gene>
    <name evidence="10" type="ORF">KSP40_PGU007313</name>
</gene>
<dbReference type="SUPFAM" id="SSF90229">
    <property type="entry name" value="CCCH zinc finger"/>
    <property type="match status" value="1"/>
</dbReference>
<dbReference type="InterPro" id="IPR000504">
    <property type="entry name" value="RRM_dom"/>
</dbReference>
<evidence type="ECO:0000256" key="2">
    <source>
        <dbReference type="ARBA" id="ARBA00022771"/>
    </source>
</evidence>
<proteinExistence type="predicted"/>